<evidence type="ECO:0000256" key="2">
    <source>
        <dbReference type="ARBA" id="ARBA00023315"/>
    </source>
</evidence>
<keyword evidence="5" id="KW-1185">Reference proteome</keyword>
<dbReference type="PANTHER" id="PTHR43877">
    <property type="entry name" value="AMINOALKYLPHOSPHONATE N-ACETYLTRANSFERASE-RELATED-RELATED"/>
    <property type="match status" value="1"/>
</dbReference>
<evidence type="ECO:0000256" key="1">
    <source>
        <dbReference type="ARBA" id="ARBA00022679"/>
    </source>
</evidence>
<dbReference type="RefSeq" id="WP_344029491.1">
    <property type="nucleotide sequence ID" value="NZ_BAAABX010000057.1"/>
</dbReference>
<feature type="domain" description="N-acetyltransferase" evidence="3">
    <location>
        <begin position="1"/>
        <end position="128"/>
    </location>
</feature>
<name>A0ABP3ITI4_9ACTN</name>
<dbReference type="Pfam" id="PF00583">
    <property type="entry name" value="Acetyltransf_1"/>
    <property type="match status" value="2"/>
</dbReference>
<keyword evidence="2" id="KW-0012">Acyltransferase</keyword>
<dbReference type="InterPro" id="IPR050832">
    <property type="entry name" value="Bact_Acetyltransf"/>
</dbReference>
<evidence type="ECO:0000259" key="3">
    <source>
        <dbReference type="PROSITE" id="PS51186"/>
    </source>
</evidence>
<protein>
    <submittedName>
        <fullName evidence="4">GNAT family N-acetyltransferase</fullName>
    </submittedName>
</protein>
<dbReference type="PROSITE" id="PS51186">
    <property type="entry name" value="GNAT"/>
    <property type="match status" value="2"/>
</dbReference>
<sequence length="273" mass="29394">MTTTLRPTAPERRTDDGARSRLYDICVNGRPVGRVLLTTDPYADGPAGRIDRLEVDPRDRHRGRGTVAALAAEEVLRGWGCRWVETAIPAEARTALGLATALGYTEHARVLTKRLTLPPALPAGSTVRPLEEAAFPAWLAAEEAAYAETWTARGLTPDEAAARSARAHATAFPRGHATPGPVLRVLSHEGTDVGTLWLEQRGGSGYVVVVRVAPGHRGNGHGRTLMLTAERETLAMNLSRLHLSVAAGNTPARRLYASLGYRPFVLNLSKPLL</sequence>
<evidence type="ECO:0000313" key="4">
    <source>
        <dbReference type="EMBL" id="GAA0425367.1"/>
    </source>
</evidence>
<keyword evidence="1" id="KW-0808">Transferase</keyword>
<reference evidence="5" key="1">
    <citation type="journal article" date="2019" name="Int. J. Syst. Evol. Microbiol.">
        <title>The Global Catalogue of Microorganisms (GCM) 10K type strain sequencing project: providing services to taxonomists for standard genome sequencing and annotation.</title>
        <authorList>
            <consortium name="The Broad Institute Genomics Platform"/>
            <consortium name="The Broad Institute Genome Sequencing Center for Infectious Disease"/>
            <person name="Wu L."/>
            <person name="Ma J."/>
        </authorList>
    </citation>
    <scope>NUCLEOTIDE SEQUENCE [LARGE SCALE GENOMIC DNA]</scope>
    <source>
        <strain evidence="5">JCM 4788</strain>
    </source>
</reference>
<dbReference type="Gene3D" id="3.40.630.30">
    <property type="match status" value="2"/>
</dbReference>
<dbReference type="InterPro" id="IPR016181">
    <property type="entry name" value="Acyl_CoA_acyltransferase"/>
</dbReference>
<feature type="domain" description="N-acetyltransferase" evidence="3">
    <location>
        <begin position="125"/>
        <end position="273"/>
    </location>
</feature>
<gene>
    <name evidence="4" type="ORF">GCM10010357_53630</name>
</gene>
<proteinExistence type="predicted"/>
<dbReference type="Proteomes" id="UP001500879">
    <property type="component" value="Unassembled WGS sequence"/>
</dbReference>
<comment type="caution">
    <text evidence="4">The sequence shown here is derived from an EMBL/GenBank/DDBJ whole genome shotgun (WGS) entry which is preliminary data.</text>
</comment>
<organism evidence="4 5">
    <name type="scientific">Streptomyces luteireticuli</name>
    <dbReference type="NCBI Taxonomy" id="173858"/>
    <lineage>
        <taxon>Bacteria</taxon>
        <taxon>Bacillati</taxon>
        <taxon>Actinomycetota</taxon>
        <taxon>Actinomycetes</taxon>
        <taxon>Kitasatosporales</taxon>
        <taxon>Streptomycetaceae</taxon>
        <taxon>Streptomyces</taxon>
    </lineage>
</organism>
<dbReference type="CDD" id="cd04301">
    <property type="entry name" value="NAT_SF"/>
    <property type="match status" value="2"/>
</dbReference>
<accession>A0ABP3ITI4</accession>
<dbReference type="SUPFAM" id="SSF55729">
    <property type="entry name" value="Acyl-CoA N-acyltransferases (Nat)"/>
    <property type="match status" value="2"/>
</dbReference>
<evidence type="ECO:0000313" key="5">
    <source>
        <dbReference type="Proteomes" id="UP001500879"/>
    </source>
</evidence>
<dbReference type="PANTHER" id="PTHR43877:SF2">
    <property type="entry name" value="AMINOALKYLPHOSPHONATE N-ACETYLTRANSFERASE-RELATED"/>
    <property type="match status" value="1"/>
</dbReference>
<dbReference type="InterPro" id="IPR000182">
    <property type="entry name" value="GNAT_dom"/>
</dbReference>
<dbReference type="EMBL" id="BAAABX010000057">
    <property type="protein sequence ID" value="GAA0425367.1"/>
    <property type="molecule type" value="Genomic_DNA"/>
</dbReference>